<evidence type="ECO:0000313" key="8">
    <source>
        <dbReference type="Proteomes" id="UP000070578"/>
    </source>
</evidence>
<dbReference type="InterPro" id="IPR000700">
    <property type="entry name" value="PAS-assoc_C"/>
</dbReference>
<dbReference type="PROSITE" id="PS50883">
    <property type="entry name" value="EAL"/>
    <property type="match status" value="1"/>
</dbReference>
<dbReference type="EMBL" id="LSLI01000031">
    <property type="protein sequence ID" value="KXS32400.1"/>
    <property type="molecule type" value="Genomic_DNA"/>
</dbReference>
<dbReference type="SUPFAM" id="SSF53850">
    <property type="entry name" value="Periplasmic binding protein-like II"/>
    <property type="match status" value="1"/>
</dbReference>
<dbReference type="InterPro" id="IPR001633">
    <property type="entry name" value="EAL_dom"/>
</dbReference>
<feature type="transmembrane region" description="Helical" evidence="2">
    <location>
        <begin position="254"/>
        <end position="277"/>
    </location>
</feature>
<dbReference type="InterPro" id="IPR052155">
    <property type="entry name" value="Biofilm_reg_signaling"/>
</dbReference>
<dbReference type="NCBIfam" id="TIGR00254">
    <property type="entry name" value="GGDEF"/>
    <property type="match status" value="1"/>
</dbReference>
<dbReference type="PATRIC" id="fig|1796491.3.peg.1639"/>
<dbReference type="SMART" id="SM00062">
    <property type="entry name" value="PBPb"/>
    <property type="match status" value="1"/>
</dbReference>
<dbReference type="PANTHER" id="PTHR44757">
    <property type="entry name" value="DIGUANYLATE CYCLASE DGCP"/>
    <property type="match status" value="1"/>
</dbReference>
<dbReference type="AlphaFoldDB" id="A0A139BTV4"/>
<dbReference type="Pfam" id="PF00990">
    <property type="entry name" value="GGDEF"/>
    <property type="match status" value="1"/>
</dbReference>
<dbReference type="Gene3D" id="3.30.70.270">
    <property type="match status" value="1"/>
</dbReference>
<dbReference type="Pfam" id="PF00563">
    <property type="entry name" value="EAL"/>
    <property type="match status" value="1"/>
</dbReference>
<dbReference type="SMART" id="SM00052">
    <property type="entry name" value="EAL"/>
    <property type="match status" value="1"/>
</dbReference>
<dbReference type="CDD" id="cd01949">
    <property type="entry name" value="GGDEF"/>
    <property type="match status" value="1"/>
</dbReference>
<dbReference type="CDD" id="cd00130">
    <property type="entry name" value="PAS"/>
    <property type="match status" value="1"/>
</dbReference>
<dbReference type="FunFam" id="3.20.20.450:FF:000001">
    <property type="entry name" value="Cyclic di-GMP phosphodiesterase yahA"/>
    <property type="match status" value="1"/>
</dbReference>
<dbReference type="InterPro" id="IPR001638">
    <property type="entry name" value="Solute-binding_3/MltF_N"/>
</dbReference>
<dbReference type="SUPFAM" id="SSF55073">
    <property type="entry name" value="Nucleotide cyclase"/>
    <property type="match status" value="1"/>
</dbReference>
<keyword evidence="2" id="KW-0812">Transmembrane</keyword>
<dbReference type="InterPro" id="IPR001610">
    <property type="entry name" value="PAC"/>
</dbReference>
<dbReference type="InterPro" id="IPR029787">
    <property type="entry name" value="Nucleotide_cyclase"/>
</dbReference>
<reference evidence="7 8" key="1">
    <citation type="submission" date="2016-02" db="EMBL/GenBank/DDBJ databases">
        <authorList>
            <person name="Wen L."/>
            <person name="He K."/>
            <person name="Yang H."/>
        </authorList>
    </citation>
    <scope>NUCLEOTIDE SEQUENCE [LARGE SCALE GENOMIC DNA]</scope>
    <source>
        <strain evidence="7">ShG14-8</strain>
    </source>
</reference>
<evidence type="ECO:0000256" key="2">
    <source>
        <dbReference type="SAM" id="Phobius"/>
    </source>
</evidence>
<organism evidence="7 8">
    <name type="scientific">Candidatus Gallionella acididurans</name>
    <dbReference type="NCBI Taxonomy" id="1796491"/>
    <lineage>
        <taxon>Bacteria</taxon>
        <taxon>Pseudomonadati</taxon>
        <taxon>Pseudomonadota</taxon>
        <taxon>Betaproteobacteria</taxon>
        <taxon>Nitrosomonadales</taxon>
        <taxon>Gallionellaceae</taxon>
        <taxon>Gallionella</taxon>
    </lineage>
</organism>
<dbReference type="Gene3D" id="3.20.20.450">
    <property type="entry name" value="EAL domain"/>
    <property type="match status" value="1"/>
</dbReference>
<keyword evidence="2" id="KW-0472">Membrane</keyword>
<evidence type="ECO:0000259" key="4">
    <source>
        <dbReference type="PROSITE" id="PS50113"/>
    </source>
</evidence>
<dbReference type="Proteomes" id="UP000070578">
    <property type="component" value="Unassembled WGS sequence"/>
</dbReference>
<comment type="catalytic activity">
    <reaction evidence="1">
        <text>3',3'-c-di-GMP + H2O = 5'-phosphoguanylyl(3'-&gt;5')guanosine + H(+)</text>
        <dbReference type="Rhea" id="RHEA:24902"/>
        <dbReference type="ChEBI" id="CHEBI:15377"/>
        <dbReference type="ChEBI" id="CHEBI:15378"/>
        <dbReference type="ChEBI" id="CHEBI:58754"/>
        <dbReference type="ChEBI" id="CHEBI:58805"/>
        <dbReference type="EC" id="3.1.4.52"/>
    </reaction>
    <physiologicalReaction direction="left-to-right" evidence="1">
        <dbReference type="Rhea" id="RHEA:24903"/>
    </physiologicalReaction>
</comment>
<dbReference type="InterPro" id="IPR013655">
    <property type="entry name" value="PAS_fold_3"/>
</dbReference>
<name>A0A139BTV4_9PROT</name>
<dbReference type="GO" id="GO:0071111">
    <property type="term" value="F:cyclic-guanylate-specific phosphodiesterase activity"/>
    <property type="evidence" value="ECO:0007669"/>
    <property type="project" value="UniProtKB-EC"/>
</dbReference>
<protein>
    <submittedName>
        <fullName evidence="7">Diguanylate cyclase/phosphodiesterase with PAS/PAC sensor(S)</fullName>
    </submittedName>
</protein>
<dbReference type="SUPFAM" id="SSF55781">
    <property type="entry name" value="GAF domain-like"/>
    <property type="match status" value="1"/>
</dbReference>
<dbReference type="InterPro" id="IPR000014">
    <property type="entry name" value="PAS"/>
</dbReference>
<evidence type="ECO:0000313" key="7">
    <source>
        <dbReference type="EMBL" id="KXS32400.1"/>
    </source>
</evidence>
<dbReference type="Pfam" id="PF13185">
    <property type="entry name" value="GAF_2"/>
    <property type="match status" value="1"/>
</dbReference>
<feature type="domain" description="EAL" evidence="5">
    <location>
        <begin position="775"/>
        <end position="1029"/>
    </location>
</feature>
<dbReference type="InterPro" id="IPR029016">
    <property type="entry name" value="GAF-like_dom_sf"/>
</dbReference>
<keyword evidence="2" id="KW-1133">Transmembrane helix</keyword>
<dbReference type="SMART" id="SM00267">
    <property type="entry name" value="GGDEF"/>
    <property type="match status" value="1"/>
</dbReference>
<sequence>MWVALAPASFSATPNNDIASATPASIKVVVDDNYPPYVFRDSSGALKGYLVDLWKLWEARTGVRAELIATDWAKAQQLMANRQADVIDIIFRTPERERVLDFSPSYTEIPVPVYTHAGIGGITDLKALHGFLVGVKAGDACADKLQAAGITTLQAYNNYEALVQAAVAAKVRVFCMDEPPANYLLYRDRAEQDFHKAFILYTGEFHRAVRKGDSKTLVMVQQGFAAIAPAELAGLRDKWMGTSLPDLVNHKFSYVLWIAALLIFSLLMVILALRYFVKQRTGELKIAYHRLERLTKLYAALSQCNQAIVRCANMAELFPIICRDAVKFGGMKMAWIGLVDETNQRVNPVSSFGDGMEYLEGILISADGADPAGRGPTGTSIRENQPVWCQDFQHDPATVPWHEKGARFGWGASASLPLHRYGVAVGAITLYAGEADFFDEAERNLLVEMAMDISYALDNFARDAEIRRSTEALQLSEKHFRAYFGRAMTGMAATSPEKNWIEVNDALCEMLGYSRKELMQMTWADITHPDDLAANLAQFDRILSGEIDEYSIENRFVRKDGMIIHVRRSPRAVRKPDGSIDYIVAWVDDITERKQNEEYIQRLAHFDLLTGLPNRALFADRINHALSMALRSNSKLAVMFIDLDHFKNINDNLGHRIGDALLIEIAMRLKSAIRDEDTVSRLGGDEFIVLLPDADADGAAHVAEKLLETASRFCRIAQHELIVTASIGIAMYPDDGSDFEALSQCADVAMYRAKRDGRNNYRFFTTEMQTHSARTMQLESALRHALERNELSLHYQPQISLRDGSIVGVEALLRWENPMLGLVSPAEFIPIAESSGQILQIGEWVLRTAMQQMKSWMDDGIVPMTIAVNLSAVQFRHPDLPELVKQILDLVKLPPQYLELELTESVAMDDPLGAIAVMDGLHEHGIRMSIDDFGTGYSSLNYLKRFKVYKLKIDQSFVRNITDDPEDMAIVSAIISLAGSLGLQTIAEGVETEGQLKFLLERGCNEVQGFYFSKPLTVAQFEDLLKTGIRKLELPIL</sequence>
<evidence type="ECO:0000256" key="1">
    <source>
        <dbReference type="ARBA" id="ARBA00051114"/>
    </source>
</evidence>
<accession>A0A139BTV4</accession>
<dbReference type="SUPFAM" id="SSF55785">
    <property type="entry name" value="PYP-like sensor domain (PAS domain)"/>
    <property type="match status" value="1"/>
</dbReference>
<dbReference type="Gene3D" id="3.30.450.40">
    <property type="match status" value="1"/>
</dbReference>
<dbReference type="FunFam" id="3.30.70.270:FF:000001">
    <property type="entry name" value="Diguanylate cyclase domain protein"/>
    <property type="match status" value="1"/>
</dbReference>
<dbReference type="GO" id="GO:0071732">
    <property type="term" value="P:cellular response to nitric oxide"/>
    <property type="evidence" value="ECO:0007669"/>
    <property type="project" value="UniProtKB-ARBA"/>
</dbReference>
<feature type="domain" description="PAC" evidence="4">
    <location>
        <begin position="550"/>
        <end position="602"/>
    </location>
</feature>
<dbReference type="SMART" id="SM00091">
    <property type="entry name" value="PAS"/>
    <property type="match status" value="1"/>
</dbReference>
<dbReference type="PROSITE" id="PS50113">
    <property type="entry name" value="PAC"/>
    <property type="match status" value="1"/>
</dbReference>
<dbReference type="InterPro" id="IPR035965">
    <property type="entry name" value="PAS-like_dom_sf"/>
</dbReference>
<evidence type="ECO:0000259" key="5">
    <source>
        <dbReference type="PROSITE" id="PS50883"/>
    </source>
</evidence>
<dbReference type="InterPro" id="IPR035919">
    <property type="entry name" value="EAL_sf"/>
</dbReference>
<dbReference type="InterPro" id="IPR043128">
    <property type="entry name" value="Rev_trsase/Diguanyl_cyclase"/>
</dbReference>
<dbReference type="PANTHER" id="PTHR44757:SF2">
    <property type="entry name" value="BIOFILM ARCHITECTURE MAINTENANCE PROTEIN MBAA"/>
    <property type="match status" value="1"/>
</dbReference>
<proteinExistence type="predicted"/>
<feature type="domain" description="PAS" evidence="3">
    <location>
        <begin position="476"/>
        <end position="546"/>
    </location>
</feature>
<dbReference type="Pfam" id="PF08447">
    <property type="entry name" value="PAS_3"/>
    <property type="match status" value="1"/>
</dbReference>
<evidence type="ECO:0000259" key="3">
    <source>
        <dbReference type="PROSITE" id="PS50112"/>
    </source>
</evidence>
<dbReference type="Gene3D" id="3.40.190.10">
    <property type="entry name" value="Periplasmic binding protein-like II"/>
    <property type="match status" value="2"/>
</dbReference>
<dbReference type="PROSITE" id="PS50112">
    <property type="entry name" value="PAS"/>
    <property type="match status" value="1"/>
</dbReference>
<feature type="domain" description="GGDEF" evidence="6">
    <location>
        <begin position="634"/>
        <end position="766"/>
    </location>
</feature>
<dbReference type="Gene3D" id="3.30.450.20">
    <property type="entry name" value="PAS domain"/>
    <property type="match status" value="1"/>
</dbReference>
<dbReference type="InterPro" id="IPR003018">
    <property type="entry name" value="GAF"/>
</dbReference>
<comment type="caution">
    <text evidence="7">The sequence shown here is derived from an EMBL/GenBank/DDBJ whole genome shotgun (WGS) entry which is preliminary data.</text>
</comment>
<dbReference type="CDD" id="cd01948">
    <property type="entry name" value="EAL"/>
    <property type="match status" value="1"/>
</dbReference>
<dbReference type="SMART" id="SM00065">
    <property type="entry name" value="GAF"/>
    <property type="match status" value="1"/>
</dbReference>
<dbReference type="Pfam" id="PF00497">
    <property type="entry name" value="SBP_bac_3"/>
    <property type="match status" value="1"/>
</dbReference>
<dbReference type="CDD" id="cd13706">
    <property type="entry name" value="PBP2_HisK_like_1"/>
    <property type="match status" value="1"/>
</dbReference>
<dbReference type="InterPro" id="IPR000160">
    <property type="entry name" value="GGDEF_dom"/>
</dbReference>
<dbReference type="PROSITE" id="PS50887">
    <property type="entry name" value="GGDEF"/>
    <property type="match status" value="1"/>
</dbReference>
<reference evidence="7 8" key="2">
    <citation type="submission" date="2016-03" db="EMBL/GenBank/DDBJ databases">
        <title>New uncultured bacterium of the family Gallionellaceae from acid mine drainage: description and reconstruction of genome based on metagenomic analysis of microbial community.</title>
        <authorList>
            <person name="Kadnikov V."/>
            <person name="Ivasenko D."/>
            <person name="Beletsky A."/>
            <person name="Mardanov A."/>
            <person name="Danilova E."/>
            <person name="Pimenov N."/>
            <person name="Karnachuk O."/>
            <person name="Ravin N."/>
        </authorList>
    </citation>
    <scope>NUCLEOTIDE SEQUENCE [LARGE SCALE GENOMIC DNA]</scope>
    <source>
        <strain evidence="7">ShG14-8</strain>
    </source>
</reference>
<evidence type="ECO:0000259" key="6">
    <source>
        <dbReference type="PROSITE" id="PS50887"/>
    </source>
</evidence>
<dbReference type="SMART" id="SM00086">
    <property type="entry name" value="PAC"/>
    <property type="match status" value="1"/>
</dbReference>
<dbReference type="NCBIfam" id="TIGR00229">
    <property type="entry name" value="sensory_box"/>
    <property type="match status" value="1"/>
</dbReference>
<dbReference type="SUPFAM" id="SSF141868">
    <property type="entry name" value="EAL domain-like"/>
    <property type="match status" value="1"/>
</dbReference>
<gene>
    <name evidence="7" type="ORF">AWT59_1493</name>
</gene>